<comment type="caution">
    <text evidence="8">The sequence shown here is derived from an EMBL/GenBank/DDBJ whole genome shotgun (WGS) entry which is preliminary data.</text>
</comment>
<sequence length="451" mass="47656">MARLGSGGMGTVYLARSATGRTAALKTMHARIATDPAIRTRFRLEVDAARVIGSVHGAQVFDADPLAETPWLATEYVLGPPLDDAVSIAGPLPEPAVRALGALLCAALAQLHASDVVHRDLKPSNIMITADGPKVIDFGIARAIGDDRLTRTGTAAGTPAFMSPEQATGEEHPPAGDVFALAGVLTYAATGHGPFGTGQHADLIYRVRYADPDLTGSSGPAPDPDPLPRQEPRRPPHHHRPRRPAGPGQGGGFAGHLPEPLLMEIARRVGGVWHARPHRLPAPPEHDLAETFPNGTPPTPFAPSGLSRRKLLTLGGGSVLGAAAVGAGAWAWLGRQDSTGPKPPAAISKEPAWDLLWQVQKAGSADPLIPPRRSSWTDCSSWARTAYRAWIPRPERRSGRTPRSTSCAGPPRTASRSTPPTTPGKRPILSVFPRSIRPPETSRPPSVNSRT</sequence>
<dbReference type="SUPFAM" id="SSF56112">
    <property type="entry name" value="Protein kinase-like (PK-like)"/>
    <property type="match status" value="1"/>
</dbReference>
<accession>A0ABU8U5M9</accession>
<dbReference type="PANTHER" id="PTHR43289:SF34">
    <property type="entry name" value="SERINE_THREONINE-PROTEIN KINASE YBDM-RELATED"/>
    <property type="match status" value="1"/>
</dbReference>
<feature type="binding site" evidence="5">
    <location>
        <position position="26"/>
    </location>
    <ligand>
        <name>ATP</name>
        <dbReference type="ChEBI" id="CHEBI:30616"/>
    </ligand>
</feature>
<evidence type="ECO:0000256" key="5">
    <source>
        <dbReference type="PROSITE-ProRule" id="PRU10141"/>
    </source>
</evidence>
<evidence type="ECO:0000256" key="2">
    <source>
        <dbReference type="ARBA" id="ARBA00022741"/>
    </source>
</evidence>
<organism evidence="8 9">
    <name type="scientific">Streptomyces caledonius</name>
    <dbReference type="NCBI Taxonomy" id="3134107"/>
    <lineage>
        <taxon>Bacteria</taxon>
        <taxon>Bacillati</taxon>
        <taxon>Actinomycetota</taxon>
        <taxon>Actinomycetes</taxon>
        <taxon>Kitasatosporales</taxon>
        <taxon>Streptomycetaceae</taxon>
        <taxon>Streptomyces</taxon>
    </lineage>
</organism>
<keyword evidence="3 8" id="KW-0418">Kinase</keyword>
<dbReference type="GO" id="GO:0016301">
    <property type="term" value="F:kinase activity"/>
    <property type="evidence" value="ECO:0007669"/>
    <property type="project" value="UniProtKB-KW"/>
</dbReference>
<keyword evidence="2 5" id="KW-0547">Nucleotide-binding</keyword>
<dbReference type="SMART" id="SM00220">
    <property type="entry name" value="S_TKc"/>
    <property type="match status" value="1"/>
</dbReference>
<dbReference type="Gene3D" id="1.10.510.10">
    <property type="entry name" value="Transferase(Phosphotransferase) domain 1"/>
    <property type="match status" value="1"/>
</dbReference>
<dbReference type="Pfam" id="PF00069">
    <property type="entry name" value="Pkinase"/>
    <property type="match status" value="1"/>
</dbReference>
<dbReference type="Gene3D" id="3.30.200.20">
    <property type="entry name" value="Phosphorylase Kinase, domain 1"/>
    <property type="match status" value="1"/>
</dbReference>
<evidence type="ECO:0000313" key="9">
    <source>
        <dbReference type="Proteomes" id="UP001382904"/>
    </source>
</evidence>
<dbReference type="PROSITE" id="PS00107">
    <property type="entry name" value="PROTEIN_KINASE_ATP"/>
    <property type="match status" value="1"/>
</dbReference>
<dbReference type="PANTHER" id="PTHR43289">
    <property type="entry name" value="MITOGEN-ACTIVATED PROTEIN KINASE KINASE KINASE 20-RELATED"/>
    <property type="match status" value="1"/>
</dbReference>
<proteinExistence type="predicted"/>
<dbReference type="InterPro" id="IPR011009">
    <property type="entry name" value="Kinase-like_dom_sf"/>
</dbReference>
<keyword evidence="9" id="KW-1185">Reference proteome</keyword>
<evidence type="ECO:0000256" key="1">
    <source>
        <dbReference type="ARBA" id="ARBA00022679"/>
    </source>
</evidence>
<dbReference type="InterPro" id="IPR000719">
    <property type="entry name" value="Prot_kinase_dom"/>
</dbReference>
<feature type="compositionally biased region" description="Low complexity" evidence="6">
    <location>
        <begin position="410"/>
        <end position="419"/>
    </location>
</feature>
<gene>
    <name evidence="8" type="ORF">WKI68_20990</name>
</gene>
<feature type="region of interest" description="Disordered" evidence="6">
    <location>
        <begin position="212"/>
        <end position="257"/>
    </location>
</feature>
<evidence type="ECO:0000256" key="4">
    <source>
        <dbReference type="ARBA" id="ARBA00022840"/>
    </source>
</evidence>
<keyword evidence="1" id="KW-0808">Transferase</keyword>
<protein>
    <submittedName>
        <fullName evidence="8">Protein kinase</fullName>
    </submittedName>
</protein>
<keyword evidence="4 5" id="KW-0067">ATP-binding</keyword>
<feature type="region of interest" description="Disordered" evidence="6">
    <location>
        <begin position="155"/>
        <end position="175"/>
    </location>
</feature>
<evidence type="ECO:0000259" key="7">
    <source>
        <dbReference type="PROSITE" id="PS50011"/>
    </source>
</evidence>
<reference evidence="8 9" key="1">
    <citation type="submission" date="2024-03" db="EMBL/GenBank/DDBJ databases">
        <title>Novel Streptomyces species of biotechnological and ecological value are a feature of Machair soil.</title>
        <authorList>
            <person name="Prole J.R."/>
            <person name="Goodfellow M."/>
            <person name="Allenby N."/>
            <person name="Ward A.C."/>
        </authorList>
    </citation>
    <scope>NUCLEOTIDE SEQUENCE [LARGE SCALE GENOMIC DNA]</scope>
    <source>
        <strain evidence="8 9">MS1.HAVA.3</strain>
    </source>
</reference>
<dbReference type="EMBL" id="JBBKAM010000002">
    <property type="protein sequence ID" value="MEJ8643199.1"/>
    <property type="molecule type" value="Genomic_DNA"/>
</dbReference>
<evidence type="ECO:0000256" key="3">
    <source>
        <dbReference type="ARBA" id="ARBA00022777"/>
    </source>
</evidence>
<dbReference type="InterPro" id="IPR017441">
    <property type="entry name" value="Protein_kinase_ATP_BS"/>
</dbReference>
<evidence type="ECO:0000313" key="8">
    <source>
        <dbReference type="EMBL" id="MEJ8643199.1"/>
    </source>
</evidence>
<feature type="domain" description="Protein kinase" evidence="7">
    <location>
        <begin position="1"/>
        <end position="293"/>
    </location>
</feature>
<feature type="region of interest" description="Disordered" evidence="6">
    <location>
        <begin position="278"/>
        <end position="304"/>
    </location>
</feature>
<dbReference type="CDD" id="cd14014">
    <property type="entry name" value="STKc_PknB_like"/>
    <property type="match status" value="1"/>
</dbReference>
<dbReference type="PROSITE" id="PS50011">
    <property type="entry name" value="PROTEIN_KINASE_DOM"/>
    <property type="match status" value="1"/>
</dbReference>
<feature type="region of interest" description="Disordered" evidence="6">
    <location>
        <begin position="393"/>
        <end position="451"/>
    </location>
</feature>
<name>A0ABU8U5M9_9ACTN</name>
<dbReference type="InterPro" id="IPR008271">
    <property type="entry name" value="Ser/Thr_kinase_AS"/>
</dbReference>
<evidence type="ECO:0000256" key="6">
    <source>
        <dbReference type="SAM" id="MobiDB-lite"/>
    </source>
</evidence>
<dbReference type="Proteomes" id="UP001382904">
    <property type="component" value="Unassembled WGS sequence"/>
</dbReference>
<dbReference type="PROSITE" id="PS00108">
    <property type="entry name" value="PROTEIN_KINASE_ST"/>
    <property type="match status" value="1"/>
</dbReference>